<dbReference type="EMBL" id="LAZR01000386">
    <property type="protein sequence ID" value="KKN71276.1"/>
    <property type="molecule type" value="Genomic_DNA"/>
</dbReference>
<name>A0A0F9VCJ9_9ZZZZ</name>
<sequence>VTIEADGDLNLAANIVCTDCVGDTDVSDTITVGNAGTVDPDAITCDVADDNLISEDCFGDVLDAGEIEDIFLFNNGDATTGDIDYNDAVGDSPKATFTPATGIAWDIFTEDTSDDLQIEVTLE</sequence>
<comment type="caution">
    <text evidence="1">The sequence shown here is derived from an EMBL/GenBank/DDBJ whole genome shotgun (WGS) entry which is preliminary data.</text>
</comment>
<dbReference type="AlphaFoldDB" id="A0A0F9VCJ9"/>
<reference evidence="1" key="1">
    <citation type="journal article" date="2015" name="Nature">
        <title>Complex archaea that bridge the gap between prokaryotes and eukaryotes.</title>
        <authorList>
            <person name="Spang A."/>
            <person name="Saw J.H."/>
            <person name="Jorgensen S.L."/>
            <person name="Zaremba-Niedzwiedzka K."/>
            <person name="Martijn J."/>
            <person name="Lind A.E."/>
            <person name="van Eijk R."/>
            <person name="Schleper C."/>
            <person name="Guy L."/>
            <person name="Ettema T.J."/>
        </authorList>
    </citation>
    <scope>NUCLEOTIDE SEQUENCE</scope>
</reference>
<accession>A0A0F9VCJ9</accession>
<gene>
    <name evidence="1" type="ORF">LCGC14_0421860</name>
</gene>
<organism evidence="1">
    <name type="scientific">marine sediment metagenome</name>
    <dbReference type="NCBI Taxonomy" id="412755"/>
    <lineage>
        <taxon>unclassified sequences</taxon>
        <taxon>metagenomes</taxon>
        <taxon>ecological metagenomes</taxon>
    </lineage>
</organism>
<proteinExistence type="predicted"/>
<feature type="non-terminal residue" evidence="1">
    <location>
        <position position="1"/>
    </location>
</feature>
<evidence type="ECO:0000313" key="1">
    <source>
        <dbReference type="EMBL" id="KKN71276.1"/>
    </source>
</evidence>
<protein>
    <submittedName>
        <fullName evidence="1">Uncharacterized protein</fullName>
    </submittedName>
</protein>